<proteinExistence type="predicted"/>
<evidence type="ECO:0000313" key="7">
    <source>
        <dbReference type="Proteomes" id="UP000435112"/>
    </source>
</evidence>
<evidence type="ECO:0000313" key="6">
    <source>
        <dbReference type="Proteomes" id="UP000434957"/>
    </source>
</evidence>
<accession>A0A6A3NWT0</accession>
<evidence type="ECO:0000313" key="2">
    <source>
        <dbReference type="EMBL" id="KAE9045938.1"/>
    </source>
</evidence>
<dbReference type="Proteomes" id="UP000435112">
    <property type="component" value="Unassembled WGS sequence"/>
</dbReference>
<feature type="compositionally biased region" description="Low complexity" evidence="1">
    <location>
        <begin position="68"/>
        <end position="78"/>
    </location>
</feature>
<dbReference type="EMBL" id="QXFV01000179">
    <property type="protein sequence ID" value="KAE9046899.1"/>
    <property type="molecule type" value="Genomic_DNA"/>
</dbReference>
<evidence type="ECO:0000256" key="1">
    <source>
        <dbReference type="SAM" id="MobiDB-lite"/>
    </source>
</evidence>
<dbReference type="Proteomes" id="UP000429607">
    <property type="component" value="Unassembled WGS sequence"/>
</dbReference>
<comment type="caution">
    <text evidence="2">The sequence shown here is derived from an EMBL/GenBank/DDBJ whole genome shotgun (WGS) entry which is preliminary data.</text>
</comment>
<name>A0A6A3NWT0_9STRA</name>
<organism evidence="2 7">
    <name type="scientific">Phytophthora rubi</name>
    <dbReference type="NCBI Taxonomy" id="129364"/>
    <lineage>
        <taxon>Eukaryota</taxon>
        <taxon>Sar</taxon>
        <taxon>Stramenopiles</taxon>
        <taxon>Oomycota</taxon>
        <taxon>Peronosporomycetes</taxon>
        <taxon>Peronosporales</taxon>
        <taxon>Peronosporaceae</taxon>
        <taxon>Phytophthora</taxon>
    </lineage>
</organism>
<evidence type="ECO:0000313" key="5">
    <source>
        <dbReference type="Proteomes" id="UP000429607"/>
    </source>
</evidence>
<dbReference type="AlphaFoldDB" id="A0A6A3NWT0"/>
<reference evidence="5 7" key="1">
    <citation type="submission" date="2018-09" db="EMBL/GenBank/DDBJ databases">
        <title>Genomic investigation of the strawberry pathogen Phytophthora fragariae indicates pathogenicity is determined by transcriptional variation in three key races.</title>
        <authorList>
            <person name="Adams T.M."/>
            <person name="Armitage A.D."/>
            <person name="Sobczyk M.K."/>
            <person name="Bates H.J."/>
            <person name="Dunwell J.M."/>
            <person name="Nellist C.F."/>
            <person name="Harrison R.J."/>
        </authorList>
    </citation>
    <scope>NUCLEOTIDE SEQUENCE [LARGE SCALE GENOMIC DNA]</scope>
    <source>
        <strain evidence="3 5">SCRP249</strain>
        <strain evidence="2 7">SCRP324</strain>
        <strain evidence="4 6">SCRP333</strain>
    </source>
</reference>
<keyword evidence="6" id="KW-1185">Reference proteome</keyword>
<sequence length="88" mass="10235">MKRSGSEGSTKNDKWCSFHKTSLHNTSDCYNLKQKEATEQKRMEAKPQSKRRESKRYSRIYKNTAAQSDSNSYSELSSSEEMKFVDLV</sequence>
<feature type="compositionally biased region" description="Basic and acidic residues" evidence="1">
    <location>
        <begin position="38"/>
        <end position="51"/>
    </location>
</feature>
<dbReference type="Proteomes" id="UP000434957">
    <property type="component" value="Unassembled WGS sequence"/>
</dbReference>
<evidence type="ECO:0000313" key="4">
    <source>
        <dbReference type="EMBL" id="KAE9358497.1"/>
    </source>
</evidence>
<protein>
    <submittedName>
        <fullName evidence="2">Uncharacterized protein</fullName>
    </submittedName>
</protein>
<dbReference type="EMBL" id="QXFT01000033">
    <property type="protein sequence ID" value="KAE9358497.1"/>
    <property type="molecule type" value="Genomic_DNA"/>
</dbReference>
<feature type="region of interest" description="Disordered" evidence="1">
    <location>
        <begin position="38"/>
        <end position="78"/>
    </location>
</feature>
<evidence type="ECO:0000313" key="3">
    <source>
        <dbReference type="EMBL" id="KAE9046899.1"/>
    </source>
</evidence>
<gene>
    <name evidence="3" type="ORF">PR001_g4403</name>
    <name evidence="2" type="ORF">PR002_g1940</name>
    <name evidence="4" type="ORF">PR003_g1245</name>
</gene>
<dbReference type="EMBL" id="QXFU01000061">
    <property type="protein sequence ID" value="KAE9045938.1"/>
    <property type="molecule type" value="Genomic_DNA"/>
</dbReference>